<dbReference type="SUPFAM" id="SSF48403">
    <property type="entry name" value="Ankyrin repeat"/>
    <property type="match status" value="1"/>
</dbReference>
<reference evidence="4" key="2">
    <citation type="journal article" date="2014" name="Nat. Commun.">
        <title>The cavefish genome reveals candidate genes for eye loss.</title>
        <authorList>
            <person name="McGaugh S.E."/>
            <person name="Gross J.B."/>
            <person name="Aken B."/>
            <person name="Blin M."/>
            <person name="Borowsky R."/>
            <person name="Chalopin D."/>
            <person name="Hinaux H."/>
            <person name="Jeffery W.R."/>
            <person name="Keene A."/>
            <person name="Ma L."/>
            <person name="Minx P."/>
            <person name="Murphy D."/>
            <person name="O'Quin K.E."/>
            <person name="Retaux S."/>
            <person name="Rohner N."/>
            <person name="Searle S.M."/>
            <person name="Stahl B.A."/>
            <person name="Tabin C."/>
            <person name="Volff J.N."/>
            <person name="Yoshizawa M."/>
            <person name="Warren W.C."/>
        </authorList>
    </citation>
    <scope>NUCLEOTIDE SEQUENCE [LARGE SCALE GENOMIC DNA]</scope>
    <source>
        <strain evidence="4">female</strain>
    </source>
</reference>
<dbReference type="Proteomes" id="UP000018467">
    <property type="component" value="Unassembled WGS sequence"/>
</dbReference>
<dbReference type="GO" id="GO:0005654">
    <property type="term" value="C:nucleoplasm"/>
    <property type="evidence" value="ECO:0007669"/>
    <property type="project" value="TreeGrafter"/>
</dbReference>
<dbReference type="InterPro" id="IPR036770">
    <property type="entry name" value="Ankyrin_rpt-contain_sf"/>
</dbReference>
<dbReference type="Bgee" id="ENSAMXG00000030426">
    <property type="expression patterns" value="Expressed in testis and 3 other cell types or tissues"/>
</dbReference>
<evidence type="ECO:0000256" key="1">
    <source>
        <dbReference type="PROSITE-ProRule" id="PRU00023"/>
    </source>
</evidence>
<protein>
    <submittedName>
        <fullName evidence="3">Uncharacterized protein</fullName>
    </submittedName>
</protein>
<feature type="repeat" description="ANK" evidence="1">
    <location>
        <begin position="43"/>
        <end position="75"/>
    </location>
</feature>
<dbReference type="InterPro" id="IPR002110">
    <property type="entry name" value="Ankyrin_rpt"/>
</dbReference>
<reference evidence="3" key="4">
    <citation type="submission" date="2025-09" db="UniProtKB">
        <authorList>
            <consortium name="Ensembl"/>
        </authorList>
    </citation>
    <scope>IDENTIFICATION</scope>
</reference>
<evidence type="ECO:0000313" key="4">
    <source>
        <dbReference type="Proteomes" id="UP000018467"/>
    </source>
</evidence>
<accession>A0A3B1IWW4</accession>
<dbReference type="InterPro" id="IPR053210">
    <property type="entry name" value="ANKRD12"/>
</dbReference>
<organism evidence="3 4">
    <name type="scientific">Astyanax mexicanus</name>
    <name type="common">Blind cave fish</name>
    <name type="synonym">Astyanax fasciatus mexicanus</name>
    <dbReference type="NCBI Taxonomy" id="7994"/>
    <lineage>
        <taxon>Eukaryota</taxon>
        <taxon>Metazoa</taxon>
        <taxon>Chordata</taxon>
        <taxon>Craniata</taxon>
        <taxon>Vertebrata</taxon>
        <taxon>Euteleostomi</taxon>
        <taxon>Actinopterygii</taxon>
        <taxon>Neopterygii</taxon>
        <taxon>Teleostei</taxon>
        <taxon>Ostariophysi</taxon>
        <taxon>Characiformes</taxon>
        <taxon>Characoidei</taxon>
        <taxon>Acestrorhamphidae</taxon>
        <taxon>Acestrorhamphinae</taxon>
        <taxon>Astyanax</taxon>
    </lineage>
</organism>
<dbReference type="AlphaFoldDB" id="A0A3B1IWW4"/>
<dbReference type="GeneTree" id="ENSGT00940000154742"/>
<keyword evidence="4" id="KW-1185">Reference proteome</keyword>
<proteinExistence type="predicted"/>
<sequence length="246" mass="26839">MKSIHKRNRFGETRLHTSARNGDVQSVDNMIKVGACVNVADNAGWTPLHEAVLHGHYTIVKTLLKAGAEVDHAGYNRITPLQDAFSKLKPHIGFHNADPLLKNNKGEAAIDINKDLNVQNLLRKYISTTQTMCLSGINALTHIQRTWALQSAEKDEATTNQQSTKTEASVGPDAEDKENVILAGSLLAHDGSLHIQDPEHLIPDTTSSMASDSESDVTVDYIETHSSSPGHWFLSATQDFSGSLHS</sequence>
<reference evidence="4" key="1">
    <citation type="submission" date="2013-03" db="EMBL/GenBank/DDBJ databases">
        <authorList>
            <person name="Jeffery W."/>
            <person name="Warren W."/>
            <person name="Wilson R.K."/>
        </authorList>
    </citation>
    <scope>NUCLEOTIDE SEQUENCE</scope>
    <source>
        <strain evidence="4">female</strain>
    </source>
</reference>
<dbReference type="Ensembl" id="ENSAMXT00000048460.1">
    <property type="protein sequence ID" value="ENSAMXP00000034191.1"/>
    <property type="gene ID" value="ENSAMXG00000030426.1"/>
</dbReference>
<dbReference type="SMART" id="SM00248">
    <property type="entry name" value="ANK"/>
    <property type="match status" value="2"/>
</dbReference>
<dbReference type="PANTHER" id="PTHR24149:SF14">
    <property type="entry name" value="ANKYRIN REPEAT DOMAIN 12"/>
    <property type="match status" value="1"/>
</dbReference>
<feature type="compositionally biased region" description="Polar residues" evidence="2">
    <location>
        <begin position="158"/>
        <end position="167"/>
    </location>
</feature>
<name>A0A3B1IWW4_ASTMX</name>
<dbReference type="PROSITE" id="PS50088">
    <property type="entry name" value="ANK_REPEAT"/>
    <property type="match status" value="2"/>
</dbReference>
<feature type="repeat" description="ANK" evidence="1">
    <location>
        <begin position="10"/>
        <end position="42"/>
    </location>
</feature>
<dbReference type="Pfam" id="PF12796">
    <property type="entry name" value="Ank_2"/>
    <property type="match status" value="1"/>
</dbReference>
<evidence type="ECO:0000256" key="2">
    <source>
        <dbReference type="SAM" id="MobiDB-lite"/>
    </source>
</evidence>
<dbReference type="PANTHER" id="PTHR24149">
    <property type="entry name" value="ANKYRIN REPEAT DOMAIN-CONTAINING PROTEIN 12"/>
    <property type="match status" value="1"/>
</dbReference>
<dbReference type="Gene3D" id="1.25.40.20">
    <property type="entry name" value="Ankyrin repeat-containing domain"/>
    <property type="match status" value="1"/>
</dbReference>
<reference evidence="3" key="3">
    <citation type="submission" date="2025-08" db="UniProtKB">
        <authorList>
            <consortium name="Ensembl"/>
        </authorList>
    </citation>
    <scope>IDENTIFICATION</scope>
</reference>
<feature type="region of interest" description="Disordered" evidence="2">
    <location>
        <begin position="154"/>
        <end position="174"/>
    </location>
</feature>
<evidence type="ECO:0000313" key="3">
    <source>
        <dbReference type="Ensembl" id="ENSAMXP00000034191.1"/>
    </source>
</evidence>
<keyword evidence="1" id="KW-0040">ANK repeat</keyword>
<dbReference type="PROSITE" id="PS50297">
    <property type="entry name" value="ANK_REP_REGION"/>
    <property type="match status" value="2"/>
</dbReference>